<dbReference type="AlphaFoldDB" id="E7N1A6"/>
<dbReference type="STRING" id="749551.HMPREF9555_00759"/>
<protein>
    <submittedName>
        <fullName evidence="1">Uncharacterized protein</fullName>
    </submittedName>
</protein>
<evidence type="ECO:0000313" key="2">
    <source>
        <dbReference type="Proteomes" id="UP000004633"/>
    </source>
</evidence>
<proteinExistence type="predicted"/>
<dbReference type="EMBL" id="AECV01000013">
    <property type="protein sequence ID" value="EFW30007.1"/>
    <property type="molecule type" value="Genomic_DNA"/>
</dbReference>
<keyword evidence="2" id="KW-1185">Reference proteome</keyword>
<evidence type="ECO:0000313" key="1">
    <source>
        <dbReference type="EMBL" id="EFW30007.1"/>
    </source>
</evidence>
<organism evidence="1 2">
    <name type="scientific">Selenomonas artemidis F0399</name>
    <dbReference type="NCBI Taxonomy" id="749551"/>
    <lineage>
        <taxon>Bacteria</taxon>
        <taxon>Bacillati</taxon>
        <taxon>Bacillota</taxon>
        <taxon>Negativicutes</taxon>
        <taxon>Selenomonadales</taxon>
        <taxon>Selenomonadaceae</taxon>
        <taxon>Selenomonas</taxon>
    </lineage>
</organism>
<reference evidence="1 2" key="1">
    <citation type="submission" date="2010-08" db="EMBL/GenBank/DDBJ databases">
        <authorList>
            <person name="Weinstock G."/>
            <person name="Sodergren E."/>
            <person name="Clifton S."/>
            <person name="Fulton L."/>
            <person name="Fulton B."/>
            <person name="Courtney L."/>
            <person name="Fronick C."/>
            <person name="Harrison M."/>
            <person name="Strong C."/>
            <person name="Farmer C."/>
            <person name="Delahaunty K."/>
            <person name="Markovic C."/>
            <person name="Hall O."/>
            <person name="Minx P."/>
            <person name="Tomlinson C."/>
            <person name="Mitreva M."/>
            <person name="Hou S."/>
            <person name="Chen J."/>
            <person name="Wollam A."/>
            <person name="Pepin K.H."/>
            <person name="Johnson M."/>
            <person name="Bhonagiri V."/>
            <person name="Zhang X."/>
            <person name="Suruliraj S."/>
            <person name="Warren W."/>
            <person name="Chinwalla A."/>
            <person name="Mardis E.R."/>
            <person name="Wilson R.K."/>
        </authorList>
    </citation>
    <scope>NUCLEOTIDE SEQUENCE [LARGE SCALE GENOMIC DNA]</scope>
    <source>
        <strain evidence="1 2">F0399</strain>
    </source>
</reference>
<dbReference type="HOGENOM" id="CLU_3157673_0_0_9"/>
<dbReference type="Proteomes" id="UP000004633">
    <property type="component" value="Unassembled WGS sequence"/>
</dbReference>
<accession>E7N1A6</accession>
<sequence length="48" mass="5316">MCVIFDDQDGAVARASVTALFHMRRGARCYMADCAVMCVPFGYPPQPF</sequence>
<gene>
    <name evidence="1" type="ORF">HMPREF9555_00759</name>
</gene>
<comment type="caution">
    <text evidence="1">The sequence shown here is derived from an EMBL/GenBank/DDBJ whole genome shotgun (WGS) entry which is preliminary data.</text>
</comment>
<name>E7N1A6_9FIRM</name>